<dbReference type="EMBL" id="CM042034">
    <property type="protein sequence ID" value="KAI3761145.1"/>
    <property type="molecule type" value="Genomic_DNA"/>
</dbReference>
<name>A0ACB9EQQ4_9ASTR</name>
<organism evidence="1 2">
    <name type="scientific">Smallanthus sonchifolius</name>
    <dbReference type="NCBI Taxonomy" id="185202"/>
    <lineage>
        <taxon>Eukaryota</taxon>
        <taxon>Viridiplantae</taxon>
        <taxon>Streptophyta</taxon>
        <taxon>Embryophyta</taxon>
        <taxon>Tracheophyta</taxon>
        <taxon>Spermatophyta</taxon>
        <taxon>Magnoliopsida</taxon>
        <taxon>eudicotyledons</taxon>
        <taxon>Gunneridae</taxon>
        <taxon>Pentapetalae</taxon>
        <taxon>asterids</taxon>
        <taxon>campanulids</taxon>
        <taxon>Asterales</taxon>
        <taxon>Asteraceae</taxon>
        <taxon>Asteroideae</taxon>
        <taxon>Heliantheae alliance</taxon>
        <taxon>Millerieae</taxon>
        <taxon>Smallanthus</taxon>
    </lineage>
</organism>
<gene>
    <name evidence="1" type="ORF">L1987_51553</name>
</gene>
<evidence type="ECO:0000313" key="1">
    <source>
        <dbReference type="EMBL" id="KAI3761145.1"/>
    </source>
</evidence>
<dbReference type="Proteomes" id="UP001056120">
    <property type="component" value="Linkage Group LG17"/>
</dbReference>
<comment type="caution">
    <text evidence="1">The sequence shown here is derived from an EMBL/GenBank/DDBJ whole genome shotgun (WGS) entry which is preliminary data.</text>
</comment>
<keyword evidence="2" id="KW-1185">Reference proteome</keyword>
<reference evidence="2" key="1">
    <citation type="journal article" date="2022" name="Mol. Ecol. Resour.">
        <title>The genomes of chicory, endive, great burdock and yacon provide insights into Asteraceae palaeo-polyploidization history and plant inulin production.</title>
        <authorList>
            <person name="Fan W."/>
            <person name="Wang S."/>
            <person name="Wang H."/>
            <person name="Wang A."/>
            <person name="Jiang F."/>
            <person name="Liu H."/>
            <person name="Zhao H."/>
            <person name="Xu D."/>
            <person name="Zhang Y."/>
        </authorList>
    </citation>
    <scope>NUCLEOTIDE SEQUENCE [LARGE SCALE GENOMIC DNA]</scope>
    <source>
        <strain evidence="2">cv. Yunnan</strain>
    </source>
</reference>
<protein>
    <submittedName>
        <fullName evidence="1">Uncharacterized protein</fullName>
    </submittedName>
</protein>
<sequence length="95" mass="11103">MLILYYIVIYVFYIKYFREVVGEKTTSFAHVTSFKLGSEVLYTLSIHLSSIMDVVDYINQPIWAYEITNWAILFGLLALGLSYFGIKFNIWISRA</sequence>
<reference evidence="1 2" key="2">
    <citation type="journal article" date="2022" name="Mol. Ecol. Resour.">
        <title>The genomes of chicory, endive, great burdock and yacon provide insights into Asteraceae paleo-polyploidization history and plant inulin production.</title>
        <authorList>
            <person name="Fan W."/>
            <person name="Wang S."/>
            <person name="Wang H."/>
            <person name="Wang A."/>
            <person name="Jiang F."/>
            <person name="Liu H."/>
            <person name="Zhao H."/>
            <person name="Xu D."/>
            <person name="Zhang Y."/>
        </authorList>
    </citation>
    <scope>NUCLEOTIDE SEQUENCE [LARGE SCALE GENOMIC DNA]</scope>
    <source>
        <strain evidence="2">cv. Yunnan</strain>
        <tissue evidence="1">Leaves</tissue>
    </source>
</reference>
<evidence type="ECO:0000313" key="2">
    <source>
        <dbReference type="Proteomes" id="UP001056120"/>
    </source>
</evidence>
<proteinExistence type="predicted"/>
<accession>A0ACB9EQQ4</accession>